<comment type="caution">
    <text evidence="1">The sequence shown here is derived from an EMBL/GenBank/DDBJ whole genome shotgun (WGS) entry which is preliminary data.</text>
</comment>
<keyword evidence="2" id="KW-1185">Reference proteome</keyword>
<evidence type="ECO:0000313" key="2">
    <source>
        <dbReference type="Proteomes" id="UP001152562"/>
    </source>
</evidence>
<name>A0A9P0TJ37_PIEBR</name>
<dbReference type="EMBL" id="CALOZG010000029">
    <property type="protein sequence ID" value="CAH4032475.1"/>
    <property type="molecule type" value="Genomic_DNA"/>
</dbReference>
<sequence length="87" mass="9145">MARACVEQLAVQLCGSCPVFAAEHSILIIPHKRAKSGKIIGARTDDAKNEGLSNSNRDYFQVDVCASHLGEHVCACAVGSSTDGEVS</sequence>
<reference evidence="1" key="1">
    <citation type="submission" date="2022-05" db="EMBL/GenBank/DDBJ databases">
        <authorList>
            <person name="Okamura Y."/>
        </authorList>
    </citation>
    <scope>NUCLEOTIDE SEQUENCE</scope>
</reference>
<accession>A0A9P0TJ37</accession>
<evidence type="ECO:0000313" key="1">
    <source>
        <dbReference type="EMBL" id="CAH4032475.1"/>
    </source>
</evidence>
<gene>
    <name evidence="1" type="ORF">PIBRA_LOCUS8857</name>
</gene>
<dbReference type="AlphaFoldDB" id="A0A9P0TJ37"/>
<proteinExistence type="predicted"/>
<organism evidence="1 2">
    <name type="scientific">Pieris brassicae</name>
    <name type="common">White butterfly</name>
    <name type="synonym">Large white butterfly</name>
    <dbReference type="NCBI Taxonomy" id="7116"/>
    <lineage>
        <taxon>Eukaryota</taxon>
        <taxon>Metazoa</taxon>
        <taxon>Ecdysozoa</taxon>
        <taxon>Arthropoda</taxon>
        <taxon>Hexapoda</taxon>
        <taxon>Insecta</taxon>
        <taxon>Pterygota</taxon>
        <taxon>Neoptera</taxon>
        <taxon>Endopterygota</taxon>
        <taxon>Lepidoptera</taxon>
        <taxon>Glossata</taxon>
        <taxon>Ditrysia</taxon>
        <taxon>Papilionoidea</taxon>
        <taxon>Pieridae</taxon>
        <taxon>Pierinae</taxon>
        <taxon>Pieris</taxon>
    </lineage>
</organism>
<protein>
    <submittedName>
        <fullName evidence="1">Uncharacterized protein</fullName>
    </submittedName>
</protein>
<dbReference type="Proteomes" id="UP001152562">
    <property type="component" value="Unassembled WGS sequence"/>
</dbReference>